<proteinExistence type="predicted"/>
<dbReference type="AlphaFoldDB" id="A0A1Y2EXS2"/>
<comment type="caution">
    <text evidence="3">The sequence shown here is derived from an EMBL/GenBank/DDBJ whole genome shotgun (WGS) entry which is preliminary data.</text>
</comment>
<dbReference type="PANTHER" id="PTHR48174">
    <property type="entry name" value="DUF946 FAMILY PROTEIN"/>
    <property type="match status" value="1"/>
</dbReference>
<protein>
    <recommendedName>
        <fullName evidence="5">Vacuolar protein sorting-associated protein 62</fullName>
    </recommendedName>
</protein>
<name>A0A1Y2EXS2_PROLT</name>
<reference evidence="3 4" key="1">
    <citation type="submission" date="2016-07" db="EMBL/GenBank/DDBJ databases">
        <title>Pervasive Adenine N6-methylation of Active Genes in Fungi.</title>
        <authorList>
            <consortium name="DOE Joint Genome Institute"/>
            <person name="Mondo S.J."/>
            <person name="Dannebaum R.O."/>
            <person name="Kuo R.C."/>
            <person name="Labutti K."/>
            <person name="Haridas S."/>
            <person name="Kuo A."/>
            <person name="Salamov A."/>
            <person name="Ahrendt S.R."/>
            <person name="Lipzen A."/>
            <person name="Sullivan W."/>
            <person name="Andreopoulos W.B."/>
            <person name="Clum A."/>
            <person name="Lindquist E."/>
            <person name="Daum C."/>
            <person name="Ramamoorthy G.K."/>
            <person name="Gryganskyi A."/>
            <person name="Culley D."/>
            <person name="Magnuson J.K."/>
            <person name="James T.Y."/>
            <person name="O'Malley M.A."/>
            <person name="Stajich J.E."/>
            <person name="Spatafora J.W."/>
            <person name="Visel A."/>
            <person name="Grigoriev I.V."/>
        </authorList>
    </citation>
    <scope>NUCLEOTIDE SEQUENCE [LARGE SCALE GENOMIC DNA]</scope>
    <source>
        <strain evidence="3 4">12-1054</strain>
    </source>
</reference>
<evidence type="ECO:0000313" key="4">
    <source>
        <dbReference type="Proteomes" id="UP000193685"/>
    </source>
</evidence>
<evidence type="ECO:0008006" key="5">
    <source>
        <dbReference type="Google" id="ProtNLM"/>
    </source>
</evidence>
<accession>A0A1Y2EXS2</accession>
<feature type="transmembrane region" description="Helical" evidence="1">
    <location>
        <begin position="373"/>
        <end position="398"/>
    </location>
</feature>
<dbReference type="OrthoDB" id="188042at2759"/>
<keyword evidence="1" id="KW-0472">Membrane</keyword>
<evidence type="ECO:0000313" key="3">
    <source>
        <dbReference type="EMBL" id="ORY76399.1"/>
    </source>
</evidence>
<feature type="signal peptide" evidence="2">
    <location>
        <begin position="1"/>
        <end position="19"/>
    </location>
</feature>
<dbReference type="Proteomes" id="UP000193685">
    <property type="component" value="Unassembled WGS sequence"/>
</dbReference>
<dbReference type="EMBL" id="MCFI01000023">
    <property type="protein sequence ID" value="ORY76399.1"/>
    <property type="molecule type" value="Genomic_DNA"/>
</dbReference>
<dbReference type="OMA" id="KSEWIRW"/>
<keyword evidence="4" id="KW-1185">Reference proteome</keyword>
<sequence>MRLPASVLALSLAIDAVHLGFHTQDNISNWTRPISHSLNPSVRLQLLQQFAPVIYLHPEEAYLPADPVEAYKRFLNASANELHVPKRELGGNPLKDGRLVDAPVTTQARLLEDGRVALQYWYYHHFNGPQGFKTVTSDGTVSRFPWYPLAVHYADWEHTTIILTSDGSQEPAEIESVYYTVHADINEPEHKYSVENVTHPLVFSHNNSHACYKSPKDAHNIDPAMDGFVNSAIRFITFGAIQHIEVGDIGFANYPKSEWIRWSDYEIYDISDTHEKVGPEWALWQGHWGPAFDQSQVDEPPVGVPWRRFFFDFLQIIYHAGRLTQFVSSAKLAPRGPIVHYTWYTFDVYDPPGRYVPEDPNGHKPGILPIVAFVYFLLGFVGILNVVLSLVLIGIMLLSQLLWRRSKAAYQTRRQRRKLQMSEVTPLLS</sequence>
<evidence type="ECO:0000256" key="1">
    <source>
        <dbReference type="SAM" id="Phobius"/>
    </source>
</evidence>
<feature type="chain" id="PRO_5012756566" description="Vacuolar protein sorting-associated protein 62" evidence="2">
    <location>
        <begin position="20"/>
        <end position="429"/>
    </location>
</feature>
<dbReference type="RefSeq" id="XP_040722662.1">
    <property type="nucleotide sequence ID" value="XM_040866229.1"/>
</dbReference>
<keyword evidence="2" id="KW-0732">Signal</keyword>
<organism evidence="3 4">
    <name type="scientific">Protomyces lactucae-debilis</name>
    <dbReference type="NCBI Taxonomy" id="2754530"/>
    <lineage>
        <taxon>Eukaryota</taxon>
        <taxon>Fungi</taxon>
        <taxon>Dikarya</taxon>
        <taxon>Ascomycota</taxon>
        <taxon>Taphrinomycotina</taxon>
        <taxon>Taphrinomycetes</taxon>
        <taxon>Taphrinales</taxon>
        <taxon>Protomycetaceae</taxon>
        <taxon>Protomyces</taxon>
    </lineage>
</organism>
<evidence type="ECO:0000256" key="2">
    <source>
        <dbReference type="SAM" id="SignalP"/>
    </source>
</evidence>
<dbReference type="GeneID" id="63782828"/>
<dbReference type="PANTHER" id="PTHR48174:SF5">
    <property type="entry name" value="VACUOLAR PROTEIN SORTING-ASSOCIATED PROTEIN 62"/>
    <property type="match status" value="1"/>
</dbReference>
<keyword evidence="1" id="KW-1133">Transmembrane helix</keyword>
<gene>
    <name evidence="3" type="ORF">BCR37DRAFT_166368</name>
</gene>
<keyword evidence="1" id="KW-0812">Transmembrane</keyword>